<dbReference type="RefSeq" id="WP_367626465.1">
    <property type="nucleotide sequence ID" value="NZ_JBFNQD010000018.1"/>
</dbReference>
<evidence type="ECO:0000259" key="1">
    <source>
        <dbReference type="Pfam" id="PF00754"/>
    </source>
</evidence>
<keyword evidence="3" id="KW-1185">Reference proteome</keyword>
<dbReference type="Gene3D" id="2.60.120.260">
    <property type="entry name" value="Galactose-binding domain-like"/>
    <property type="match status" value="1"/>
</dbReference>
<comment type="caution">
    <text evidence="2">The sequence shown here is derived from an EMBL/GenBank/DDBJ whole genome shotgun (WGS) entry which is preliminary data.</text>
</comment>
<dbReference type="Pfam" id="PF00754">
    <property type="entry name" value="F5_F8_type_C"/>
    <property type="match status" value="1"/>
</dbReference>
<evidence type="ECO:0000313" key="3">
    <source>
        <dbReference type="Proteomes" id="UP001555786"/>
    </source>
</evidence>
<evidence type="ECO:0000313" key="2">
    <source>
        <dbReference type="EMBL" id="MEW9309882.1"/>
    </source>
</evidence>
<reference evidence="2 3" key="1">
    <citation type="submission" date="2024-07" db="EMBL/GenBank/DDBJ databases">
        <title>Description of Labrys sedimenti sp. nov., isolated from a diclofenac-degrading enrichment culture.</title>
        <authorList>
            <person name="Tancsics A."/>
            <person name="Csepanyi A."/>
        </authorList>
    </citation>
    <scope>NUCLEOTIDE SEQUENCE [LARGE SCALE GENOMIC DNA]</scope>
    <source>
        <strain evidence="2 3">LMG 23578</strain>
    </source>
</reference>
<name>A0ABV3PW20_9HYPH</name>
<dbReference type="InterPro" id="IPR008979">
    <property type="entry name" value="Galactose-bd-like_sf"/>
</dbReference>
<accession>A0ABV3PW20</accession>
<organism evidence="2 3">
    <name type="scientific">Labrys neptuniae</name>
    <dbReference type="NCBI Taxonomy" id="376174"/>
    <lineage>
        <taxon>Bacteria</taxon>
        <taxon>Pseudomonadati</taxon>
        <taxon>Pseudomonadota</taxon>
        <taxon>Alphaproteobacteria</taxon>
        <taxon>Hyphomicrobiales</taxon>
        <taxon>Xanthobacteraceae</taxon>
        <taxon>Labrys</taxon>
    </lineage>
</organism>
<dbReference type="InterPro" id="IPR000421">
    <property type="entry name" value="FA58C"/>
</dbReference>
<dbReference type="EMBL" id="JBFNQD010000018">
    <property type="protein sequence ID" value="MEW9309882.1"/>
    <property type="molecule type" value="Genomic_DNA"/>
</dbReference>
<feature type="domain" description="F5/8 type C" evidence="1">
    <location>
        <begin position="194"/>
        <end position="312"/>
    </location>
</feature>
<sequence>MGAYELKPVFSRGELSPKLHSRADLEHFKTGLKECQNFMVMRQGGLTRRPGTQFVQEVKDSSRPARFIPFIFSASQAYMLVFNAGVIRVYTLGGRVGSVEVAHPYADADLFQLDFDQTNDVLDITHKGYQPRRVKRQSDTSWTIETVNFRFGPFLPVNDTSTTLTPNGTGNPIPKMTSNTAPSGIAAASGTALGAPWNVFDRDAGTAWHSAAGGDGWISYTFPTPHIVVGYAVQATSGLVTGTPVTDRAPKSWTFEGSNDGANWTVLDSQYAQSNWSAGEARYFRFTNTTAYTGYRINVTSNNGGGFVTIGELTFTEDPATAPVVTITASSTTGINGSTGFSADDEGRIIALLGSNAVYRSFVITAVTSSTVVQAKLDDAPLPLAQGTLQWRLGAWGATPGWPAHIATFEQRKVYARTDAQPSGIWATRTGGYGRELDFSVSVPVKDDDAISFTLTDVNEIQWIAEGPDLLIGTAGAARTMGRDSPNLPFSANNFRQSLASTHASQAIRPAKVGNSTIFVSSFGKALREFVQGETGVGYATPDISVLSDHLFASGIVEVTYAQEPDSVIWLPNGRGDLIGLTYEKDQSIAGMHRHLMGGEGFVESCATMPGQCRNEVWLIVRRMIGGVSRRSIERMAAPFEAATAGPDKAWYLDCALQYGGAPATGVTGLSHLEGRRVGILADGAREADQIVTDGTVSLASGRPAETITVGLPYTSRVRLMPSPASAGDGSGLGRRKKIISARIDFLATGSLRVGQDEATAEEIVPRHTSDDLGTAAPLVTGFYDARPQTSWGDKGELVLTADGPLPATIRSITLNTDPEP</sequence>
<dbReference type="SUPFAM" id="SSF49785">
    <property type="entry name" value="Galactose-binding domain-like"/>
    <property type="match status" value="1"/>
</dbReference>
<proteinExistence type="predicted"/>
<dbReference type="Proteomes" id="UP001555786">
    <property type="component" value="Unassembled WGS sequence"/>
</dbReference>
<protein>
    <submittedName>
        <fullName evidence="2">Discoidin domain-containing protein</fullName>
    </submittedName>
</protein>
<gene>
    <name evidence="2" type="ORF">ABXS05_30330</name>
</gene>